<dbReference type="GO" id="GO:0005743">
    <property type="term" value="C:mitochondrial inner membrane"/>
    <property type="evidence" value="ECO:0007669"/>
    <property type="project" value="TreeGrafter"/>
</dbReference>
<dbReference type="RefSeq" id="XP_049261922.1">
    <property type="nucleotide sequence ID" value="XM_049408845.1"/>
</dbReference>
<feature type="compositionally biased region" description="Low complexity" evidence="1">
    <location>
        <begin position="7"/>
        <end position="33"/>
    </location>
</feature>
<dbReference type="GO" id="GO:0055088">
    <property type="term" value="P:lipid homeostasis"/>
    <property type="evidence" value="ECO:0007669"/>
    <property type="project" value="TreeGrafter"/>
</dbReference>
<dbReference type="AlphaFoldDB" id="A0A8J5QGF1"/>
<feature type="region of interest" description="Disordered" evidence="1">
    <location>
        <begin position="51"/>
        <end position="77"/>
    </location>
</feature>
<gene>
    <name evidence="3" type="ORF">J8A68_004842</name>
</gene>
<protein>
    <recommendedName>
        <fullName evidence="2">AB hydrolase-1 domain-containing protein</fullName>
    </recommendedName>
</protein>
<dbReference type="OrthoDB" id="7457040at2759"/>
<proteinExistence type="predicted"/>
<feature type="domain" description="AB hydrolase-1" evidence="2">
    <location>
        <begin position="150"/>
        <end position="285"/>
    </location>
</feature>
<evidence type="ECO:0000259" key="2">
    <source>
        <dbReference type="Pfam" id="PF00561"/>
    </source>
</evidence>
<reference evidence="3 4" key="1">
    <citation type="journal article" date="2021" name="DNA Res.">
        <title>Genome analysis of Candida subhashii reveals its hybrid nature and dual mitochondrial genome conformations.</title>
        <authorList>
            <person name="Mixao V."/>
            <person name="Hegedusova E."/>
            <person name="Saus E."/>
            <person name="Pryszcz L.P."/>
            <person name="Cillingova A."/>
            <person name="Nosek J."/>
            <person name="Gabaldon T."/>
        </authorList>
    </citation>
    <scope>NUCLEOTIDE SEQUENCE [LARGE SCALE GENOMIC DNA]</scope>
    <source>
        <strain evidence="3 4">CBS 10753</strain>
    </source>
</reference>
<dbReference type="GO" id="GO:0042171">
    <property type="term" value="F:lysophosphatidic acid acyltransferase activity"/>
    <property type="evidence" value="ECO:0007669"/>
    <property type="project" value="TreeGrafter"/>
</dbReference>
<dbReference type="GO" id="GO:0004623">
    <property type="term" value="F:phospholipase A2 activity"/>
    <property type="evidence" value="ECO:0007669"/>
    <property type="project" value="TreeGrafter"/>
</dbReference>
<comment type="caution">
    <text evidence="3">The sequence shown here is derived from an EMBL/GenBank/DDBJ whole genome shotgun (WGS) entry which is preliminary data.</text>
</comment>
<dbReference type="Pfam" id="PF00561">
    <property type="entry name" value="Abhydrolase_1"/>
    <property type="match status" value="1"/>
</dbReference>
<name>A0A8J5QGF1_9ASCO</name>
<dbReference type="EMBL" id="JAGSYN010000215">
    <property type="protein sequence ID" value="KAG7661689.1"/>
    <property type="molecule type" value="Genomic_DNA"/>
</dbReference>
<feature type="region of interest" description="Disordered" evidence="1">
    <location>
        <begin position="1"/>
        <end position="33"/>
    </location>
</feature>
<dbReference type="PANTHER" id="PTHR42886:SF23">
    <property type="entry name" value="1-ACYLGLYCEROL-3-PHOSPHATE O-ACYLTRANSFERASE ICT1-RELATED"/>
    <property type="match status" value="1"/>
</dbReference>
<evidence type="ECO:0000313" key="4">
    <source>
        <dbReference type="Proteomes" id="UP000694255"/>
    </source>
</evidence>
<keyword evidence="4" id="KW-1185">Reference proteome</keyword>
<evidence type="ECO:0000313" key="3">
    <source>
        <dbReference type="EMBL" id="KAG7661689.1"/>
    </source>
</evidence>
<sequence length="497" mass="57336">MTSINDIMSESSTMSESSSQISITSSQTSTSSTTTSISFYKSFQDWWNSSSSYLSQQPPPPPLAINEQEQEDNIESPEIKNAKFKNRMIEYELYLKLLPNDIHIYKPNEVIPNQPSAIFGQLLDIKLNNQFIIHEFSLENNTNPPDVEIKHIVIIHGYMAASGYFINNIVPLIYTPGIRIHIIDLPGFGNSSRPSFPNEFLSEPNTISEKIGQILKIENWFIDRIEQWRLVRRIDKFKLICHSMGAYLGCCYLMKYNKQPKLVDEVVIVSPMGTESSHNSLLLNGNRKTPLNHDEPAGDPFKEVFEEEQPITEELQQFWTMIGQPRFPKNIILKTLWQNNKTPFDILQKLGPFYSKILSYWSFQRFKNLVSTTDDPDSSLILKLHDYSYSIFNQYQLSGELAITKFINHEILARLPLYDRGLVDYLVTSNVKSLWVYGDHDWMNSNGGKHIYEKICEHDPNLAQFEIIESAGHHVYLDNPKVFNKICIDFFGLNPEL</sequence>
<organism evidence="3 4">
    <name type="scientific">[Candida] subhashii</name>
    <dbReference type="NCBI Taxonomy" id="561895"/>
    <lineage>
        <taxon>Eukaryota</taxon>
        <taxon>Fungi</taxon>
        <taxon>Dikarya</taxon>
        <taxon>Ascomycota</taxon>
        <taxon>Saccharomycotina</taxon>
        <taxon>Pichiomycetes</taxon>
        <taxon>Debaryomycetaceae</taxon>
        <taxon>Spathaspora</taxon>
    </lineage>
</organism>
<dbReference type="InterPro" id="IPR000073">
    <property type="entry name" value="AB_hydrolase_1"/>
</dbReference>
<evidence type="ECO:0000256" key="1">
    <source>
        <dbReference type="SAM" id="MobiDB-lite"/>
    </source>
</evidence>
<dbReference type="GO" id="GO:0006654">
    <property type="term" value="P:phosphatidic acid biosynthetic process"/>
    <property type="evidence" value="ECO:0007669"/>
    <property type="project" value="TreeGrafter"/>
</dbReference>
<accession>A0A8J5QGF1</accession>
<dbReference type="Proteomes" id="UP000694255">
    <property type="component" value="Unassembled WGS sequence"/>
</dbReference>
<dbReference type="PANTHER" id="PTHR42886">
    <property type="entry name" value="RE40534P-RELATED"/>
    <property type="match status" value="1"/>
</dbReference>
<dbReference type="GO" id="GO:0035965">
    <property type="term" value="P:cardiolipin acyl-chain remodeling"/>
    <property type="evidence" value="ECO:0007669"/>
    <property type="project" value="TreeGrafter"/>
</dbReference>
<dbReference type="GeneID" id="73471642"/>